<keyword evidence="8" id="KW-1185">Reference proteome</keyword>
<dbReference type="Proteomes" id="UP000319769">
    <property type="component" value="Unassembled WGS sequence"/>
</dbReference>
<dbReference type="InterPro" id="IPR011251">
    <property type="entry name" value="Luciferase-like_dom"/>
</dbReference>
<dbReference type="Gene3D" id="3.20.20.30">
    <property type="entry name" value="Luciferase-like domain"/>
    <property type="match status" value="1"/>
</dbReference>
<proteinExistence type="predicted"/>
<accession>A0A5N0UUZ3</accession>
<evidence type="ECO:0000256" key="1">
    <source>
        <dbReference type="ARBA" id="ARBA00022630"/>
    </source>
</evidence>
<keyword evidence="3 7" id="KW-0560">Oxidoreductase</keyword>
<dbReference type="InterPro" id="IPR050172">
    <property type="entry name" value="SsuD_RutA_monooxygenase"/>
</dbReference>
<feature type="domain" description="Luciferase-like" evidence="6">
    <location>
        <begin position="15"/>
        <end position="236"/>
    </location>
</feature>
<keyword evidence="2" id="KW-0288">FMN</keyword>
<evidence type="ECO:0000256" key="5">
    <source>
        <dbReference type="SAM" id="MobiDB-lite"/>
    </source>
</evidence>
<dbReference type="AlphaFoldDB" id="A0A5N0UUZ3"/>
<dbReference type="PANTHER" id="PTHR42847">
    <property type="entry name" value="ALKANESULFONATE MONOOXYGENASE"/>
    <property type="match status" value="1"/>
</dbReference>
<keyword evidence="4" id="KW-0503">Monooxygenase</keyword>
<dbReference type="SUPFAM" id="SSF51679">
    <property type="entry name" value="Bacterial luciferase-like"/>
    <property type="match status" value="1"/>
</dbReference>
<dbReference type="InterPro" id="IPR019921">
    <property type="entry name" value="Lucif-like_OxRdtase_Rv2161c"/>
</dbReference>
<sequence length="296" mass="32031">MTDSCRVSISAYDVHAADFAELAAAADECGFDTLWLGEHVVTPAGATEPHPTREGQPQHHSGPLVDPAVRLPDPMTTLAAAAARTRHISLATGVYLVPLRHPLATARIAATVQEIAGGRFLLGAGAGWLAAEFEALDIEFRGRFSRLEECLEIVRSASDGGWFSFAGQHFRFGPVQVSANPVRIPLVLGGNSGPALRRAARLADGWLSSGTLDYETAARLRDQLAAACTAEGRTTSLRCWFRIERPDPRLARRFAAEGMTDLVVWADQVWRGADKHARLAEVAGELGLVRYSQEQR</sequence>
<dbReference type="Pfam" id="PF00296">
    <property type="entry name" value="Bac_luciferase"/>
    <property type="match status" value="1"/>
</dbReference>
<evidence type="ECO:0000259" key="6">
    <source>
        <dbReference type="Pfam" id="PF00296"/>
    </source>
</evidence>
<keyword evidence="1" id="KW-0285">Flavoprotein</keyword>
<evidence type="ECO:0000256" key="3">
    <source>
        <dbReference type="ARBA" id="ARBA00023002"/>
    </source>
</evidence>
<organism evidence="7 8">
    <name type="scientific">Amycolatopsis acidicola</name>
    <dbReference type="NCBI Taxonomy" id="2596893"/>
    <lineage>
        <taxon>Bacteria</taxon>
        <taxon>Bacillati</taxon>
        <taxon>Actinomycetota</taxon>
        <taxon>Actinomycetes</taxon>
        <taxon>Pseudonocardiales</taxon>
        <taxon>Pseudonocardiaceae</taxon>
        <taxon>Amycolatopsis</taxon>
    </lineage>
</organism>
<comment type="caution">
    <text evidence="7">The sequence shown here is derived from an EMBL/GenBank/DDBJ whole genome shotgun (WGS) entry which is preliminary data.</text>
</comment>
<dbReference type="InterPro" id="IPR036661">
    <property type="entry name" value="Luciferase-like_sf"/>
</dbReference>
<evidence type="ECO:0000256" key="4">
    <source>
        <dbReference type="ARBA" id="ARBA00023033"/>
    </source>
</evidence>
<dbReference type="OrthoDB" id="3206024at2"/>
<evidence type="ECO:0000313" key="8">
    <source>
        <dbReference type="Proteomes" id="UP000319769"/>
    </source>
</evidence>
<reference evidence="7" key="1">
    <citation type="submission" date="2019-09" db="EMBL/GenBank/DDBJ databases">
        <authorList>
            <person name="Teo W.F.A."/>
            <person name="Duangmal K."/>
        </authorList>
    </citation>
    <scope>NUCLEOTIDE SEQUENCE [LARGE SCALE GENOMIC DNA]</scope>
    <source>
        <strain evidence="7">K81G1</strain>
    </source>
</reference>
<protein>
    <submittedName>
        <fullName evidence="7">TIGR03619 family F420-dependent LLM class oxidoreductase</fullName>
        <ecNumber evidence="7">1.-.-.-</ecNumber>
    </submittedName>
</protein>
<dbReference type="EMBL" id="VMNW02000048">
    <property type="protein sequence ID" value="KAA9156563.1"/>
    <property type="molecule type" value="Genomic_DNA"/>
</dbReference>
<name>A0A5N0UUZ3_9PSEU</name>
<dbReference type="NCBIfam" id="TIGR03619">
    <property type="entry name" value="F420_Rv2161c"/>
    <property type="match status" value="1"/>
</dbReference>
<dbReference type="GO" id="GO:0008726">
    <property type="term" value="F:alkanesulfonate monooxygenase activity"/>
    <property type="evidence" value="ECO:0007669"/>
    <property type="project" value="TreeGrafter"/>
</dbReference>
<dbReference type="EC" id="1.-.-.-" evidence="7"/>
<gene>
    <name evidence="7" type="ORF">FPZ12_027340</name>
</gene>
<dbReference type="PANTHER" id="PTHR42847:SF4">
    <property type="entry name" value="ALKANESULFONATE MONOOXYGENASE-RELATED"/>
    <property type="match status" value="1"/>
</dbReference>
<evidence type="ECO:0000313" key="7">
    <source>
        <dbReference type="EMBL" id="KAA9156563.1"/>
    </source>
</evidence>
<feature type="region of interest" description="Disordered" evidence="5">
    <location>
        <begin position="43"/>
        <end position="65"/>
    </location>
</feature>
<dbReference type="RefSeq" id="WP_144749410.1">
    <property type="nucleotide sequence ID" value="NZ_VMNW02000048.1"/>
</dbReference>
<dbReference type="GO" id="GO:0046306">
    <property type="term" value="P:alkanesulfonate catabolic process"/>
    <property type="evidence" value="ECO:0007669"/>
    <property type="project" value="TreeGrafter"/>
</dbReference>
<evidence type="ECO:0000256" key="2">
    <source>
        <dbReference type="ARBA" id="ARBA00022643"/>
    </source>
</evidence>